<keyword evidence="5" id="KW-0063">Aspartyl esterase</keyword>
<comment type="similarity">
    <text evidence="2">Belongs to the pectinesterase family.</text>
</comment>
<dbReference type="InterPro" id="IPR000070">
    <property type="entry name" value="Pectinesterase_cat"/>
</dbReference>
<dbReference type="UniPathway" id="UPA00545">
    <property type="reaction ID" value="UER00823"/>
</dbReference>
<accession>A0A811MMS2</accession>
<dbReference type="PANTHER" id="PTHR31321:SF74">
    <property type="entry name" value="PECTINESTERASE CATALYTIC DOMAIN-CONTAINING PROTEIN"/>
    <property type="match status" value="1"/>
</dbReference>
<name>A0A811MMS2_9POAL</name>
<dbReference type="Pfam" id="PF01095">
    <property type="entry name" value="Pectinesterase"/>
    <property type="match status" value="1"/>
</dbReference>
<dbReference type="InterPro" id="IPR012334">
    <property type="entry name" value="Pectin_lyas_fold"/>
</dbReference>
<sequence>MGDRRVLLVVSPEVAIFGYDGVVSFASVHDAVDAVPLNNEVCTIIRIGPGVHRQPVHIPKTKNFITLCGSPIKDTVICWDNTTTRIKHTQSSQEIGTGTLNSATVIVEGDDFIAENVIFKNSAPQMSGQAAAVRVMANRCAFYGCRFLGWQETLHLHGGKQFLKNCYIEGNYDFIFGDSTALLEHCHIHCKAAGYITADGRKSSSEATGFVFFKCVITGNGEAAYMYLGRPWEAFGRVVFAETFMDHCIEPVGWHNWDKPENEQTACFYVYRCSGPGSSISEWVPWCKELFGDEAIPFLIQTFIDPDIENPWLVHSLGIQVPVSASSP</sequence>
<keyword evidence="8" id="KW-1185">Reference proteome</keyword>
<evidence type="ECO:0000256" key="2">
    <source>
        <dbReference type="ARBA" id="ARBA00008891"/>
    </source>
</evidence>
<protein>
    <recommendedName>
        <fullName evidence="3">pectinesterase</fullName>
        <ecNumber evidence="3">3.1.1.11</ecNumber>
    </recommendedName>
</protein>
<dbReference type="EC" id="3.1.1.11" evidence="3"/>
<evidence type="ECO:0000256" key="1">
    <source>
        <dbReference type="ARBA" id="ARBA00005184"/>
    </source>
</evidence>
<gene>
    <name evidence="7" type="ORF">NCGR_LOCUS5944</name>
</gene>
<evidence type="ECO:0000256" key="4">
    <source>
        <dbReference type="ARBA" id="ARBA00022801"/>
    </source>
</evidence>
<dbReference type="GO" id="GO:0042545">
    <property type="term" value="P:cell wall modification"/>
    <property type="evidence" value="ECO:0007669"/>
    <property type="project" value="InterPro"/>
</dbReference>
<dbReference type="SUPFAM" id="SSF51126">
    <property type="entry name" value="Pectin lyase-like"/>
    <property type="match status" value="1"/>
</dbReference>
<dbReference type="PANTHER" id="PTHR31321">
    <property type="entry name" value="ACYL-COA THIOESTER HYDROLASE YBHC-RELATED"/>
    <property type="match status" value="1"/>
</dbReference>
<comment type="caution">
    <text evidence="7">The sequence shown here is derived from an EMBL/GenBank/DDBJ whole genome shotgun (WGS) entry which is preliminary data.</text>
</comment>
<dbReference type="GO" id="GO:0030599">
    <property type="term" value="F:pectinesterase activity"/>
    <property type="evidence" value="ECO:0007669"/>
    <property type="project" value="UniProtKB-EC"/>
</dbReference>
<dbReference type="Proteomes" id="UP000604825">
    <property type="component" value="Unassembled WGS sequence"/>
</dbReference>
<feature type="domain" description="Pectinesterase catalytic" evidence="6">
    <location>
        <begin position="18"/>
        <end position="305"/>
    </location>
</feature>
<dbReference type="AlphaFoldDB" id="A0A811MMS2"/>
<evidence type="ECO:0000313" key="7">
    <source>
        <dbReference type="EMBL" id="CAD6209767.1"/>
    </source>
</evidence>
<evidence type="ECO:0000256" key="3">
    <source>
        <dbReference type="ARBA" id="ARBA00013229"/>
    </source>
</evidence>
<proteinExistence type="inferred from homology"/>
<dbReference type="Gene3D" id="2.160.20.10">
    <property type="entry name" value="Single-stranded right-handed beta-helix, Pectin lyase-like"/>
    <property type="match status" value="1"/>
</dbReference>
<dbReference type="OrthoDB" id="2019149at2759"/>
<comment type="pathway">
    <text evidence="1">Glycan metabolism; pectin degradation; 2-dehydro-3-deoxy-D-gluconate from pectin: step 1/5.</text>
</comment>
<reference evidence="7" key="1">
    <citation type="submission" date="2020-10" db="EMBL/GenBank/DDBJ databases">
        <authorList>
            <person name="Han B."/>
            <person name="Lu T."/>
            <person name="Zhao Q."/>
            <person name="Huang X."/>
            <person name="Zhao Y."/>
        </authorList>
    </citation>
    <scope>NUCLEOTIDE SEQUENCE</scope>
</reference>
<dbReference type="GO" id="GO:0045490">
    <property type="term" value="P:pectin catabolic process"/>
    <property type="evidence" value="ECO:0007669"/>
    <property type="project" value="UniProtKB-UniPathway"/>
</dbReference>
<evidence type="ECO:0000256" key="5">
    <source>
        <dbReference type="ARBA" id="ARBA00023085"/>
    </source>
</evidence>
<evidence type="ECO:0000313" key="8">
    <source>
        <dbReference type="Proteomes" id="UP000604825"/>
    </source>
</evidence>
<dbReference type="EMBL" id="CAJGYO010000002">
    <property type="protein sequence ID" value="CAD6209767.1"/>
    <property type="molecule type" value="Genomic_DNA"/>
</dbReference>
<organism evidence="7 8">
    <name type="scientific">Miscanthus lutarioriparius</name>
    <dbReference type="NCBI Taxonomy" id="422564"/>
    <lineage>
        <taxon>Eukaryota</taxon>
        <taxon>Viridiplantae</taxon>
        <taxon>Streptophyta</taxon>
        <taxon>Embryophyta</taxon>
        <taxon>Tracheophyta</taxon>
        <taxon>Spermatophyta</taxon>
        <taxon>Magnoliopsida</taxon>
        <taxon>Liliopsida</taxon>
        <taxon>Poales</taxon>
        <taxon>Poaceae</taxon>
        <taxon>PACMAD clade</taxon>
        <taxon>Panicoideae</taxon>
        <taxon>Andropogonodae</taxon>
        <taxon>Andropogoneae</taxon>
        <taxon>Saccharinae</taxon>
        <taxon>Miscanthus</taxon>
    </lineage>
</organism>
<evidence type="ECO:0000259" key="6">
    <source>
        <dbReference type="Pfam" id="PF01095"/>
    </source>
</evidence>
<keyword evidence="4" id="KW-0378">Hydrolase</keyword>
<dbReference type="InterPro" id="IPR011050">
    <property type="entry name" value="Pectin_lyase_fold/virulence"/>
</dbReference>